<reference evidence="3 4" key="1">
    <citation type="journal article" date="2024" name="Microbiol. Immunol.">
        <title>Discovery of a novel spotted fever group Rickettsia, 'Candidatus Rickettsia kedanie,' in unfed larval chigger mites, Leptotrombidium scutellare.</title>
        <authorList>
            <person name="Ogawa M."/>
            <person name="Matsutani M."/>
            <person name="Katayama T."/>
            <person name="Takada N."/>
            <person name="Noda S."/>
            <person name="Takahashi M."/>
            <person name="Kageyama D."/>
            <person name="Hanaoka N."/>
            <person name="Ebihara H."/>
        </authorList>
    </citation>
    <scope>NUCLEOTIDE SEQUENCE [LARGE SCALE GENOMIC DNA]</scope>
    <source>
        <strain evidence="3 4">KNCP2-13</strain>
    </source>
</reference>
<evidence type="ECO:0000313" key="4">
    <source>
        <dbReference type="Proteomes" id="UP001628124"/>
    </source>
</evidence>
<organism evidence="3 4">
    <name type="scientific">Candidatus Rickettsia kedanie</name>
    <dbReference type="NCBI Taxonomy" id="3115352"/>
    <lineage>
        <taxon>Bacteria</taxon>
        <taxon>Pseudomonadati</taxon>
        <taxon>Pseudomonadota</taxon>
        <taxon>Alphaproteobacteria</taxon>
        <taxon>Rickettsiales</taxon>
        <taxon>Rickettsiaceae</taxon>
        <taxon>Rickettsieae</taxon>
        <taxon>Rickettsia</taxon>
        <taxon>spotted fever group</taxon>
    </lineage>
</organism>
<keyword evidence="1" id="KW-0812">Transmembrane</keyword>
<dbReference type="InterPro" id="IPR045632">
    <property type="entry name" value="DUF6314"/>
</dbReference>
<dbReference type="RefSeq" id="WP_412708305.1">
    <property type="nucleotide sequence ID" value="NZ_BAABMM010000034.1"/>
</dbReference>
<dbReference type="Pfam" id="PF19834">
    <property type="entry name" value="DUF6314"/>
    <property type="match status" value="1"/>
</dbReference>
<protein>
    <recommendedName>
        <fullName evidence="2">DUF6314 domain-containing protein</fullName>
    </recommendedName>
</protein>
<accession>A0ABP9TY72</accession>
<evidence type="ECO:0000259" key="2">
    <source>
        <dbReference type="Pfam" id="PF19834"/>
    </source>
</evidence>
<keyword evidence="1" id="KW-0472">Membrane</keyword>
<comment type="caution">
    <text evidence="3">The sequence shown here is derived from an EMBL/GenBank/DDBJ whole genome shotgun (WGS) entry which is preliminary data.</text>
</comment>
<gene>
    <name evidence="3" type="ORF">KNCP2_09780</name>
</gene>
<feature type="domain" description="DUF6314" evidence="2">
    <location>
        <begin position="15"/>
        <end position="138"/>
    </location>
</feature>
<keyword evidence="1" id="KW-1133">Transmembrane helix</keyword>
<evidence type="ECO:0000256" key="1">
    <source>
        <dbReference type="SAM" id="Phobius"/>
    </source>
</evidence>
<sequence>MLSKNDLVKEIFSRLSGKYQINKIIDNDGYGEEMAYFLPESLNELIYKEELQIHYNDYDYQIHANKKYRYIFKNSNITKYFTAPENSLFHRLDFIDNSRAIGSHLCGSDEYNATYIFLNPDSFYLNYKIFGPQKNYNIILILFLIVYSISMFSH</sequence>
<proteinExistence type="predicted"/>
<dbReference type="EMBL" id="BAABMM010000034">
    <property type="protein sequence ID" value="GAA5252690.1"/>
    <property type="molecule type" value="Genomic_DNA"/>
</dbReference>
<dbReference type="Proteomes" id="UP001628124">
    <property type="component" value="Unassembled WGS sequence"/>
</dbReference>
<feature type="transmembrane region" description="Helical" evidence="1">
    <location>
        <begin position="136"/>
        <end position="153"/>
    </location>
</feature>
<name>A0ABP9TY72_9RICK</name>
<evidence type="ECO:0000313" key="3">
    <source>
        <dbReference type="EMBL" id="GAA5252690.1"/>
    </source>
</evidence>
<keyword evidence="4" id="KW-1185">Reference proteome</keyword>